<dbReference type="Pfam" id="PF00172">
    <property type="entry name" value="Zn_clus"/>
    <property type="match status" value="1"/>
</dbReference>
<evidence type="ECO:0000259" key="4">
    <source>
        <dbReference type="PROSITE" id="PS50048"/>
    </source>
</evidence>
<dbReference type="CDD" id="cd00067">
    <property type="entry name" value="GAL4"/>
    <property type="match status" value="1"/>
</dbReference>
<dbReference type="InterPro" id="IPR050335">
    <property type="entry name" value="ERT1_acuK_gluconeogen_tf"/>
</dbReference>
<feature type="compositionally biased region" description="Low complexity" evidence="3">
    <location>
        <begin position="23"/>
        <end position="36"/>
    </location>
</feature>
<feature type="compositionally biased region" description="Basic residues" evidence="3">
    <location>
        <begin position="336"/>
        <end position="354"/>
    </location>
</feature>
<dbReference type="SMART" id="SM00066">
    <property type="entry name" value="GAL4"/>
    <property type="match status" value="1"/>
</dbReference>
<dbReference type="AlphaFoldDB" id="A0A433D4D4"/>
<dbReference type="GO" id="GO:0000981">
    <property type="term" value="F:DNA-binding transcription factor activity, RNA polymerase II-specific"/>
    <property type="evidence" value="ECO:0007669"/>
    <property type="project" value="InterPro"/>
</dbReference>
<gene>
    <name evidence="5" type="ORF">BC936DRAFT_147839</name>
</gene>
<protein>
    <recommendedName>
        <fullName evidence="4">Zn(2)-C6 fungal-type domain-containing protein</fullName>
    </recommendedName>
</protein>
<keyword evidence="2" id="KW-0539">Nucleus</keyword>
<evidence type="ECO:0000313" key="6">
    <source>
        <dbReference type="Proteomes" id="UP000268093"/>
    </source>
</evidence>
<evidence type="ECO:0000256" key="3">
    <source>
        <dbReference type="SAM" id="MobiDB-lite"/>
    </source>
</evidence>
<evidence type="ECO:0000256" key="1">
    <source>
        <dbReference type="ARBA" id="ARBA00022723"/>
    </source>
</evidence>
<dbReference type="PANTHER" id="PTHR47659">
    <property type="entry name" value="ZN(II)2CYS6 TRANSCRIPTION FACTOR (EUROFUNG)-RELATED"/>
    <property type="match status" value="1"/>
</dbReference>
<reference evidence="5 6" key="1">
    <citation type="journal article" date="2018" name="New Phytol.">
        <title>Phylogenomics of Endogonaceae and evolution of mycorrhizas within Mucoromycota.</title>
        <authorList>
            <person name="Chang Y."/>
            <person name="Desiro A."/>
            <person name="Na H."/>
            <person name="Sandor L."/>
            <person name="Lipzen A."/>
            <person name="Clum A."/>
            <person name="Barry K."/>
            <person name="Grigoriev I.V."/>
            <person name="Martin F.M."/>
            <person name="Stajich J.E."/>
            <person name="Smith M.E."/>
            <person name="Bonito G."/>
            <person name="Spatafora J.W."/>
        </authorList>
    </citation>
    <scope>NUCLEOTIDE SEQUENCE [LARGE SCALE GENOMIC DNA]</scope>
    <source>
        <strain evidence="5 6">GMNB39</strain>
    </source>
</reference>
<sequence length="487" mass="54660">MDTDLYTSHIYQPPPDFSPTLVPFSPSSSHPSIPQSQVDKHQHSPGRDDWPTLLPDFSLVDETPDAKTLMSTDNNLLDRLSFAAASRPSHDIIVTNVTTDSCGDGVTSQFLHELVKTNAEDALSMTGTHADLMIRPCAYDLSRYFVSLGDVERGECQWLGSLLPAFLEDEMPSVGSLQKISPHLIVNGKVDTNVDDMSRVYVNIQDVNSYVAESDSAKLAESTFQPNIPSWESINQNGGNDDDDPPSSPLIKDVIQNYDDHPPPVPFPSPVSDTNATSVRLRNSNNTFEDPPTSQRESDHHRQTLPLDTEMEKDENSHMDDLDDYDKLQEASLQVPKRRSLRRRVTTSSRKKGRPVYPFPSPLSSSSEDDVIDNQSSSPSPSSHETHTRYFHPSPSSEDDDPYLPSPRAPRKCYIFSNEIVAGRKTHNVERACNHCKRSHVRCDEQRPCHRCVAAGKDDCCDVEQKPRGRPRNTKNKKRREESEKRV</sequence>
<dbReference type="PANTHER" id="PTHR47659:SF4">
    <property type="entry name" value="ZN(II)2CYS6 TRANSCRIPTION FACTOR (EUROFUNG)"/>
    <property type="match status" value="1"/>
</dbReference>
<feature type="region of interest" description="Disordered" evidence="3">
    <location>
        <begin position="1"/>
        <end position="49"/>
    </location>
</feature>
<comment type="caution">
    <text evidence="5">The sequence shown here is derived from an EMBL/GenBank/DDBJ whole genome shotgun (WGS) entry which is preliminary data.</text>
</comment>
<feature type="region of interest" description="Disordered" evidence="3">
    <location>
        <begin position="463"/>
        <end position="487"/>
    </location>
</feature>
<dbReference type="OrthoDB" id="1555531at2759"/>
<feature type="compositionally biased region" description="Polar residues" evidence="3">
    <location>
        <begin position="228"/>
        <end position="239"/>
    </location>
</feature>
<evidence type="ECO:0000256" key="2">
    <source>
        <dbReference type="ARBA" id="ARBA00023242"/>
    </source>
</evidence>
<dbReference type="EMBL" id="RBNI01006880">
    <property type="protein sequence ID" value="RUP45702.1"/>
    <property type="molecule type" value="Genomic_DNA"/>
</dbReference>
<feature type="compositionally biased region" description="Polar residues" evidence="3">
    <location>
        <begin position="1"/>
        <end position="10"/>
    </location>
</feature>
<accession>A0A433D4D4</accession>
<dbReference type="GO" id="GO:0008270">
    <property type="term" value="F:zinc ion binding"/>
    <property type="evidence" value="ECO:0007669"/>
    <property type="project" value="InterPro"/>
</dbReference>
<feature type="domain" description="Zn(2)-C6 fungal-type" evidence="4">
    <location>
        <begin position="432"/>
        <end position="460"/>
    </location>
</feature>
<dbReference type="Gene3D" id="4.10.240.10">
    <property type="entry name" value="Zn(2)-C6 fungal-type DNA-binding domain"/>
    <property type="match status" value="1"/>
</dbReference>
<feature type="compositionally biased region" description="Basic residues" evidence="3">
    <location>
        <begin position="468"/>
        <end position="478"/>
    </location>
</feature>
<dbReference type="PROSITE" id="PS00463">
    <property type="entry name" value="ZN2_CY6_FUNGAL_1"/>
    <property type="match status" value="1"/>
</dbReference>
<feature type="compositionally biased region" description="Basic and acidic residues" evidence="3">
    <location>
        <begin position="38"/>
        <end position="49"/>
    </location>
</feature>
<feature type="compositionally biased region" description="Polar residues" evidence="3">
    <location>
        <begin position="273"/>
        <end position="295"/>
    </location>
</feature>
<proteinExistence type="predicted"/>
<organism evidence="5 6">
    <name type="scientific">Jimgerdemannia flammicorona</name>
    <dbReference type="NCBI Taxonomy" id="994334"/>
    <lineage>
        <taxon>Eukaryota</taxon>
        <taxon>Fungi</taxon>
        <taxon>Fungi incertae sedis</taxon>
        <taxon>Mucoromycota</taxon>
        <taxon>Mucoromycotina</taxon>
        <taxon>Endogonomycetes</taxon>
        <taxon>Endogonales</taxon>
        <taxon>Endogonaceae</taxon>
        <taxon>Jimgerdemannia</taxon>
    </lineage>
</organism>
<keyword evidence="6" id="KW-1185">Reference proteome</keyword>
<evidence type="ECO:0000313" key="5">
    <source>
        <dbReference type="EMBL" id="RUP45702.1"/>
    </source>
</evidence>
<dbReference type="PROSITE" id="PS50048">
    <property type="entry name" value="ZN2_CY6_FUNGAL_2"/>
    <property type="match status" value="1"/>
</dbReference>
<dbReference type="InterPro" id="IPR001138">
    <property type="entry name" value="Zn2Cys6_DnaBD"/>
</dbReference>
<name>A0A433D4D4_9FUNG</name>
<dbReference type="SUPFAM" id="SSF57701">
    <property type="entry name" value="Zn2/Cys6 DNA-binding domain"/>
    <property type="match status" value="1"/>
</dbReference>
<feature type="region of interest" description="Disordered" evidence="3">
    <location>
        <begin position="228"/>
        <end position="406"/>
    </location>
</feature>
<feature type="compositionally biased region" description="Basic and acidic residues" evidence="3">
    <location>
        <begin position="314"/>
        <end position="329"/>
    </location>
</feature>
<dbReference type="InterPro" id="IPR036864">
    <property type="entry name" value="Zn2-C6_fun-type_DNA-bd_sf"/>
</dbReference>
<dbReference type="Proteomes" id="UP000268093">
    <property type="component" value="Unassembled WGS sequence"/>
</dbReference>
<keyword evidence="1" id="KW-0479">Metal-binding</keyword>